<protein>
    <submittedName>
        <fullName evidence="2">Cytochrome oxidase maturation protein, cbb3-type</fullName>
    </submittedName>
</protein>
<dbReference type="AlphaFoldDB" id="A0A7Z7AYQ7"/>
<organism evidence="2 3">
    <name type="scientific">Methanolobus vulcani</name>
    <dbReference type="NCBI Taxonomy" id="38026"/>
    <lineage>
        <taxon>Archaea</taxon>
        <taxon>Methanobacteriati</taxon>
        <taxon>Methanobacteriota</taxon>
        <taxon>Stenosarchaea group</taxon>
        <taxon>Methanomicrobia</taxon>
        <taxon>Methanosarcinales</taxon>
        <taxon>Methanosarcinaceae</taxon>
        <taxon>Methanolobus</taxon>
    </lineage>
</organism>
<gene>
    <name evidence="2" type="ORF">SAMN04488589_2593</name>
</gene>
<sequence>MDEYNLAMFVVAFSLFLIFLGFLIWGIKTGQFKDIEEAKYRMLEIDRPGRTGTDELDEVRGEII</sequence>
<comment type="caution">
    <text evidence="2">The sequence shown here is derived from an EMBL/GenBank/DDBJ whole genome shotgun (WGS) entry which is preliminary data.</text>
</comment>
<evidence type="ECO:0000313" key="3">
    <source>
        <dbReference type="Proteomes" id="UP000199259"/>
    </source>
</evidence>
<feature type="transmembrane region" description="Helical" evidence="1">
    <location>
        <begin position="6"/>
        <end position="27"/>
    </location>
</feature>
<dbReference type="RefSeq" id="WP_091710870.1">
    <property type="nucleotide sequence ID" value="NZ_FNCA01000011.1"/>
</dbReference>
<evidence type="ECO:0000256" key="1">
    <source>
        <dbReference type="SAM" id="Phobius"/>
    </source>
</evidence>
<dbReference type="Proteomes" id="UP000199259">
    <property type="component" value="Unassembled WGS sequence"/>
</dbReference>
<keyword evidence="1" id="KW-0812">Transmembrane</keyword>
<dbReference type="OrthoDB" id="142657at2157"/>
<keyword evidence="3" id="KW-1185">Reference proteome</keyword>
<dbReference type="InterPro" id="IPR004714">
    <property type="entry name" value="Cyt_oxidase_maturation_cbb3"/>
</dbReference>
<reference evidence="2 3" key="1">
    <citation type="submission" date="2016-10" db="EMBL/GenBank/DDBJ databases">
        <authorList>
            <person name="Varghese N."/>
            <person name="Submissions S."/>
        </authorList>
    </citation>
    <scope>NUCLEOTIDE SEQUENCE [LARGE SCALE GENOMIC DNA]</scope>
    <source>
        <strain evidence="2 3">PL 12/M</strain>
    </source>
</reference>
<accession>A0A7Z7AYQ7</accession>
<dbReference type="EMBL" id="FNCA01000011">
    <property type="protein sequence ID" value="SDG28777.1"/>
    <property type="molecule type" value="Genomic_DNA"/>
</dbReference>
<proteinExistence type="predicted"/>
<evidence type="ECO:0000313" key="2">
    <source>
        <dbReference type="EMBL" id="SDG28777.1"/>
    </source>
</evidence>
<keyword evidence="1" id="KW-1133">Transmembrane helix</keyword>
<name>A0A7Z7AYQ7_9EURY</name>
<dbReference type="Pfam" id="PF03597">
    <property type="entry name" value="FixS"/>
    <property type="match status" value="1"/>
</dbReference>
<keyword evidence="1" id="KW-0472">Membrane</keyword>